<feature type="transmembrane region" description="Helical" evidence="9">
    <location>
        <begin position="137"/>
        <end position="158"/>
    </location>
</feature>
<organism evidence="11 12">
    <name type="scientific">Ruegeria atlantica</name>
    <dbReference type="NCBI Taxonomy" id="81569"/>
    <lineage>
        <taxon>Bacteria</taxon>
        <taxon>Pseudomonadati</taxon>
        <taxon>Pseudomonadota</taxon>
        <taxon>Alphaproteobacteria</taxon>
        <taxon>Rhodobacterales</taxon>
        <taxon>Roseobacteraceae</taxon>
        <taxon>Ruegeria</taxon>
    </lineage>
</organism>
<dbReference type="PANTHER" id="PTHR35011">
    <property type="entry name" value="2,3-DIKETO-L-GULONATE TRAP TRANSPORTER SMALL PERMEASE PROTEIN YIAM"/>
    <property type="match status" value="1"/>
</dbReference>
<feature type="transmembrane region" description="Helical" evidence="9">
    <location>
        <begin position="12"/>
        <end position="31"/>
    </location>
</feature>
<keyword evidence="3" id="KW-1003">Cell membrane</keyword>
<dbReference type="GO" id="GO:0022857">
    <property type="term" value="F:transmembrane transporter activity"/>
    <property type="evidence" value="ECO:0007669"/>
    <property type="project" value="UniProtKB-UniRule"/>
</dbReference>
<proteinExistence type="inferred from homology"/>
<keyword evidence="6 9" id="KW-1133">Transmembrane helix</keyword>
<evidence type="ECO:0000256" key="2">
    <source>
        <dbReference type="ARBA" id="ARBA00022448"/>
    </source>
</evidence>
<evidence type="ECO:0000256" key="6">
    <source>
        <dbReference type="ARBA" id="ARBA00022989"/>
    </source>
</evidence>
<evidence type="ECO:0000259" key="10">
    <source>
        <dbReference type="Pfam" id="PF04290"/>
    </source>
</evidence>
<dbReference type="AlphaFoldDB" id="A0A0P1E852"/>
<comment type="subunit">
    <text evidence="9">The complex comprises the extracytoplasmic solute receptor protein and the two transmembrane proteins.</text>
</comment>
<evidence type="ECO:0000256" key="9">
    <source>
        <dbReference type="RuleBase" id="RU369079"/>
    </source>
</evidence>
<evidence type="ECO:0000313" key="12">
    <source>
        <dbReference type="Proteomes" id="UP000050786"/>
    </source>
</evidence>
<comment type="similarity">
    <text evidence="8 9">Belongs to the TRAP transporter small permease family.</text>
</comment>
<keyword evidence="2 9" id="KW-0813">Transport</keyword>
<keyword evidence="4 9" id="KW-0997">Cell inner membrane</keyword>
<dbReference type="Proteomes" id="UP000050786">
    <property type="component" value="Unassembled WGS sequence"/>
</dbReference>
<dbReference type="InterPro" id="IPR007387">
    <property type="entry name" value="TRAP_DctQ"/>
</dbReference>
<keyword evidence="7 9" id="KW-0472">Membrane</keyword>
<feature type="transmembrane region" description="Helical" evidence="9">
    <location>
        <begin position="89"/>
        <end position="111"/>
    </location>
</feature>
<dbReference type="RefSeq" id="WP_058274577.1">
    <property type="nucleotide sequence ID" value="NZ_CYPS01000052.1"/>
</dbReference>
<evidence type="ECO:0000256" key="7">
    <source>
        <dbReference type="ARBA" id="ARBA00023136"/>
    </source>
</evidence>
<gene>
    <name evidence="11" type="ORF">RUM4293_03504</name>
</gene>
<evidence type="ECO:0000256" key="8">
    <source>
        <dbReference type="ARBA" id="ARBA00038436"/>
    </source>
</evidence>
<feature type="domain" description="Tripartite ATP-independent periplasmic transporters DctQ component" evidence="10">
    <location>
        <begin position="29"/>
        <end position="163"/>
    </location>
</feature>
<dbReference type="Pfam" id="PF04290">
    <property type="entry name" value="DctQ"/>
    <property type="match status" value="1"/>
</dbReference>
<keyword evidence="5 9" id="KW-0812">Transmembrane</keyword>
<name>A0A0P1E852_9RHOB</name>
<evidence type="ECO:0000256" key="1">
    <source>
        <dbReference type="ARBA" id="ARBA00004429"/>
    </source>
</evidence>
<dbReference type="EMBL" id="CYPS01000052">
    <property type="protein sequence ID" value="CUH44598.1"/>
    <property type="molecule type" value="Genomic_DNA"/>
</dbReference>
<sequence>MLIRTQGALDRVSEIAVWVAGAALLMTAFMVGLEVIMRKLFNASLGGADEISGYVFAAATAWSYAAVIRKKGNVRIDVVYNLMPRPLRIALDILSFLALGALFALIGWYGFELVKGTVETGRISVTPLRTSLSIPQIVWISGIGLALSMWVLIALRVIGNVLRRNWDAVSELIGSEGIEGEINAELVETEGKS</sequence>
<feature type="transmembrane region" description="Helical" evidence="9">
    <location>
        <begin position="51"/>
        <end position="68"/>
    </location>
</feature>
<evidence type="ECO:0000256" key="3">
    <source>
        <dbReference type="ARBA" id="ARBA00022475"/>
    </source>
</evidence>
<accession>A0A0P1E852</accession>
<dbReference type="GO" id="GO:0005886">
    <property type="term" value="C:plasma membrane"/>
    <property type="evidence" value="ECO:0007669"/>
    <property type="project" value="UniProtKB-SubCell"/>
</dbReference>
<dbReference type="InterPro" id="IPR055348">
    <property type="entry name" value="DctQ"/>
</dbReference>
<keyword evidence="12" id="KW-1185">Reference proteome</keyword>
<dbReference type="GO" id="GO:0015740">
    <property type="term" value="P:C4-dicarboxylate transport"/>
    <property type="evidence" value="ECO:0007669"/>
    <property type="project" value="TreeGrafter"/>
</dbReference>
<evidence type="ECO:0000256" key="5">
    <source>
        <dbReference type="ARBA" id="ARBA00022692"/>
    </source>
</evidence>
<comment type="function">
    <text evidence="9">Part of the tripartite ATP-independent periplasmic (TRAP) transport system.</text>
</comment>
<protein>
    <recommendedName>
        <fullName evidence="9">TRAP transporter small permease protein</fullName>
    </recommendedName>
</protein>
<comment type="subcellular location">
    <subcellularLocation>
        <location evidence="1 9">Cell inner membrane</location>
        <topology evidence="1 9">Multi-pass membrane protein</topology>
    </subcellularLocation>
</comment>
<dbReference type="PANTHER" id="PTHR35011:SF10">
    <property type="entry name" value="TRAP TRANSPORTER SMALL PERMEASE PROTEIN"/>
    <property type="match status" value="1"/>
</dbReference>
<reference evidence="12" key="1">
    <citation type="submission" date="2015-09" db="EMBL/GenBank/DDBJ databases">
        <authorList>
            <person name="Rodrigo-Torres L."/>
            <person name="Arahal D.R."/>
        </authorList>
    </citation>
    <scope>NUCLEOTIDE SEQUENCE [LARGE SCALE GENOMIC DNA]</scope>
    <source>
        <strain evidence="12">CECT 4293</strain>
    </source>
</reference>
<evidence type="ECO:0000313" key="11">
    <source>
        <dbReference type="EMBL" id="CUH44598.1"/>
    </source>
</evidence>
<evidence type="ECO:0000256" key="4">
    <source>
        <dbReference type="ARBA" id="ARBA00022519"/>
    </source>
</evidence>